<proteinExistence type="predicted"/>
<sequence>MIIRFILQKLINGIVPFLDIIDSSKLRLDILKKMMGN</sequence>
<keyword evidence="2" id="KW-1185">Reference proteome</keyword>
<accession>A0ACA8DVY4</accession>
<evidence type="ECO:0000313" key="2">
    <source>
        <dbReference type="Proteomes" id="UP000217277"/>
    </source>
</evidence>
<reference evidence="1" key="1">
    <citation type="submission" date="2015-03" db="EMBL/GenBank/DDBJ databases">
        <authorList>
            <person name="Xie B.-B."/>
            <person name="Rong J.-C."/>
            <person name="Qin Q.-L."/>
            <person name="Zhang Y.-Z."/>
        </authorList>
    </citation>
    <scope>NUCLEOTIDE SEQUENCE</scope>
    <source>
        <strain evidence="1">DSM 14585</strain>
    </source>
</reference>
<gene>
    <name evidence="1" type="ORF">PAGA_a1609</name>
</gene>
<evidence type="ECO:0000313" key="1">
    <source>
        <dbReference type="EMBL" id="ATC81996.1"/>
    </source>
</evidence>
<dbReference type="Proteomes" id="UP000217277">
    <property type="component" value="Chromosome I"/>
</dbReference>
<dbReference type="EMBL" id="CP011011">
    <property type="protein sequence ID" value="ATC81996.1"/>
    <property type="molecule type" value="Genomic_DNA"/>
</dbReference>
<organism evidence="1 2">
    <name type="scientific">Pseudoalteromonas agarivorans DSM 14585</name>
    <dbReference type="NCBI Taxonomy" id="1312369"/>
    <lineage>
        <taxon>Bacteria</taxon>
        <taxon>Pseudomonadati</taxon>
        <taxon>Pseudomonadota</taxon>
        <taxon>Gammaproteobacteria</taxon>
        <taxon>Alteromonadales</taxon>
        <taxon>Pseudoalteromonadaceae</taxon>
        <taxon>Pseudoalteromonas</taxon>
    </lineage>
</organism>
<protein>
    <submittedName>
        <fullName evidence="1">Uncharacterized protein</fullName>
    </submittedName>
</protein>
<name>A0ACA8DVY4_9GAMM</name>